<organism evidence="1 2">
    <name type="scientific">Tortispora caseinolytica NRRL Y-17796</name>
    <dbReference type="NCBI Taxonomy" id="767744"/>
    <lineage>
        <taxon>Eukaryota</taxon>
        <taxon>Fungi</taxon>
        <taxon>Dikarya</taxon>
        <taxon>Ascomycota</taxon>
        <taxon>Saccharomycotina</taxon>
        <taxon>Trigonopsidomycetes</taxon>
        <taxon>Trigonopsidales</taxon>
        <taxon>Trigonopsidaceae</taxon>
        <taxon>Tortispora</taxon>
    </lineage>
</organism>
<sequence length="181" mass="20801">MLWRWWRRDKHGPRAPDEMKVDMGKGIVPVVQSDKIVWPMSARFSDLESMSSVSTCSTFSEPEVSYVHAYADGHNAEMKEILPERIKQQNTSDGLDDWGLPLGISLCNEDNRSRQFVSEDVHKLLAVLYCISIIRPKVSYEGQSLLLFLLRCCHEVSKQRLNSRAMENSSEPALNFHLWAF</sequence>
<keyword evidence="2" id="KW-1185">Reference proteome</keyword>
<dbReference type="EMBL" id="KV453843">
    <property type="protein sequence ID" value="ODV88531.1"/>
    <property type="molecule type" value="Genomic_DNA"/>
</dbReference>
<proteinExistence type="predicted"/>
<dbReference type="Proteomes" id="UP000095023">
    <property type="component" value="Unassembled WGS sequence"/>
</dbReference>
<name>A0A1E4T9X8_9ASCO</name>
<reference evidence="2" key="1">
    <citation type="submission" date="2016-02" db="EMBL/GenBank/DDBJ databases">
        <title>Comparative genomics of biotechnologically important yeasts.</title>
        <authorList>
            <consortium name="DOE Joint Genome Institute"/>
            <person name="Riley R."/>
            <person name="Haridas S."/>
            <person name="Wolfe K.H."/>
            <person name="Lopes M.R."/>
            <person name="Hittinger C.T."/>
            <person name="Goker M."/>
            <person name="Salamov A."/>
            <person name="Wisecaver J."/>
            <person name="Long T.M."/>
            <person name="Aerts A.L."/>
            <person name="Barry K."/>
            <person name="Choi C."/>
            <person name="Clum A."/>
            <person name="Coughlan A.Y."/>
            <person name="Deshpande S."/>
            <person name="Douglass A.P."/>
            <person name="Hanson S.J."/>
            <person name="Klenk H.-P."/>
            <person name="Labutti K."/>
            <person name="Lapidus A."/>
            <person name="Lindquist E."/>
            <person name="Lipzen A."/>
            <person name="Meier-Kolthoff J.P."/>
            <person name="Ohm R.A."/>
            <person name="Otillar R.P."/>
            <person name="Pangilinan J."/>
            <person name="Peng Y."/>
            <person name="Rokas A."/>
            <person name="Rosa C.A."/>
            <person name="Scheuner C."/>
            <person name="Sibirny A.A."/>
            <person name="Slot J.C."/>
            <person name="Stielow J.B."/>
            <person name="Sun H."/>
            <person name="Kurtzman C.P."/>
            <person name="Blackwell M."/>
            <person name="Jeffries T.W."/>
            <person name="Grigoriev I.V."/>
        </authorList>
    </citation>
    <scope>NUCLEOTIDE SEQUENCE [LARGE SCALE GENOMIC DNA]</scope>
    <source>
        <strain evidence="2">NRRL Y-17796</strain>
    </source>
</reference>
<dbReference type="AlphaFoldDB" id="A0A1E4T9X8"/>
<protein>
    <submittedName>
        <fullName evidence="1">Uncharacterized protein</fullName>
    </submittedName>
</protein>
<accession>A0A1E4T9X8</accession>
<gene>
    <name evidence="1" type="ORF">CANCADRAFT_124223</name>
</gene>
<evidence type="ECO:0000313" key="1">
    <source>
        <dbReference type="EMBL" id="ODV88531.1"/>
    </source>
</evidence>
<evidence type="ECO:0000313" key="2">
    <source>
        <dbReference type="Proteomes" id="UP000095023"/>
    </source>
</evidence>